<gene>
    <name evidence="3" type="ORF">RHSIM_Rhsim03G0033200</name>
</gene>
<accession>A0A834H7J7</accession>
<feature type="compositionally biased region" description="Polar residues" evidence="1">
    <location>
        <begin position="57"/>
        <end position="87"/>
    </location>
</feature>
<name>A0A834H7J7_RHOSS</name>
<feature type="compositionally biased region" description="Basic and acidic residues" evidence="1">
    <location>
        <begin position="1396"/>
        <end position="1414"/>
    </location>
</feature>
<feature type="region of interest" description="Disordered" evidence="1">
    <location>
        <begin position="437"/>
        <end position="459"/>
    </location>
</feature>
<dbReference type="InterPro" id="IPR012417">
    <property type="entry name" value="CaM-bd_dom_pln"/>
</dbReference>
<dbReference type="PANTHER" id="PTHR33923:SF3">
    <property type="entry name" value="CALMODULIN BINDING PROTEIN PICBP"/>
    <property type="match status" value="1"/>
</dbReference>
<feature type="region of interest" description="Disordered" evidence="1">
    <location>
        <begin position="1345"/>
        <end position="1415"/>
    </location>
</feature>
<evidence type="ECO:0000313" key="4">
    <source>
        <dbReference type="Proteomes" id="UP000626092"/>
    </source>
</evidence>
<feature type="compositionally biased region" description="Polar residues" evidence="1">
    <location>
        <begin position="866"/>
        <end position="877"/>
    </location>
</feature>
<organism evidence="3 4">
    <name type="scientific">Rhododendron simsii</name>
    <name type="common">Sims's rhododendron</name>
    <dbReference type="NCBI Taxonomy" id="118357"/>
    <lineage>
        <taxon>Eukaryota</taxon>
        <taxon>Viridiplantae</taxon>
        <taxon>Streptophyta</taxon>
        <taxon>Embryophyta</taxon>
        <taxon>Tracheophyta</taxon>
        <taxon>Spermatophyta</taxon>
        <taxon>Magnoliopsida</taxon>
        <taxon>eudicotyledons</taxon>
        <taxon>Gunneridae</taxon>
        <taxon>Pentapetalae</taxon>
        <taxon>asterids</taxon>
        <taxon>Ericales</taxon>
        <taxon>Ericaceae</taxon>
        <taxon>Ericoideae</taxon>
        <taxon>Rhodoreae</taxon>
        <taxon>Rhododendron</taxon>
    </lineage>
</organism>
<feature type="domain" description="Calmodulin-binding" evidence="2">
    <location>
        <begin position="565"/>
        <end position="681"/>
    </location>
</feature>
<feature type="domain" description="Calmodulin-binding" evidence="2">
    <location>
        <begin position="993"/>
        <end position="1107"/>
    </location>
</feature>
<feature type="compositionally biased region" description="Basic residues" evidence="1">
    <location>
        <begin position="17"/>
        <end position="26"/>
    </location>
</feature>
<feature type="compositionally biased region" description="Polar residues" evidence="1">
    <location>
        <begin position="213"/>
        <end position="223"/>
    </location>
</feature>
<keyword evidence="4" id="KW-1185">Reference proteome</keyword>
<feature type="region of interest" description="Disordered" evidence="1">
    <location>
        <begin position="1"/>
        <end position="240"/>
    </location>
</feature>
<feature type="compositionally biased region" description="Basic and acidic residues" evidence="1">
    <location>
        <begin position="146"/>
        <end position="155"/>
    </location>
</feature>
<evidence type="ECO:0000259" key="2">
    <source>
        <dbReference type="SMART" id="SM01054"/>
    </source>
</evidence>
<feature type="compositionally biased region" description="Polar residues" evidence="1">
    <location>
        <begin position="1"/>
        <end position="10"/>
    </location>
</feature>
<feature type="region of interest" description="Disordered" evidence="1">
    <location>
        <begin position="927"/>
        <end position="1014"/>
    </location>
</feature>
<dbReference type="SMART" id="SM01054">
    <property type="entry name" value="CaM_binding"/>
    <property type="match status" value="3"/>
</dbReference>
<proteinExistence type="predicted"/>
<feature type="region of interest" description="Disordered" evidence="1">
    <location>
        <begin position="851"/>
        <end position="877"/>
    </location>
</feature>
<protein>
    <recommendedName>
        <fullName evidence="2">Calmodulin-binding domain-containing protein</fullName>
    </recommendedName>
</protein>
<feature type="compositionally biased region" description="Polar residues" evidence="1">
    <location>
        <begin position="981"/>
        <end position="997"/>
    </location>
</feature>
<dbReference type="OrthoDB" id="1096728at2759"/>
<feature type="compositionally biased region" description="Basic and acidic residues" evidence="1">
    <location>
        <begin position="165"/>
        <end position="182"/>
    </location>
</feature>
<feature type="region of interest" description="Disordered" evidence="1">
    <location>
        <begin position="696"/>
        <end position="819"/>
    </location>
</feature>
<comment type="caution">
    <text evidence="3">The sequence shown here is derived from an EMBL/GenBank/DDBJ whole genome shotgun (WGS) entry which is preliminary data.</text>
</comment>
<feature type="region of interest" description="Disordered" evidence="1">
    <location>
        <begin position="329"/>
        <end position="350"/>
    </location>
</feature>
<feature type="compositionally biased region" description="Basic and acidic residues" evidence="1">
    <location>
        <begin position="1370"/>
        <end position="1385"/>
    </location>
</feature>
<feature type="compositionally biased region" description="Basic and acidic residues" evidence="1">
    <location>
        <begin position="696"/>
        <end position="708"/>
    </location>
</feature>
<feature type="domain" description="Calmodulin-binding" evidence="2">
    <location>
        <begin position="1392"/>
        <end position="1506"/>
    </location>
</feature>
<sequence length="1510" mass="169397">MKIESSSPNRGETESKKKLKKSRSIKLSRMSTTNPSGKWAKTRLVQPVDSVSDDASSENPTQIEFSSTPSPTYLKETSYSESSFERNNSQEEKESDPWNPNTVSFPCAKPLGNPRKVLSLKSNRPLKKKSSRIAPFPNFAAAYVMPHRDGNESDRASVGSSSGSNEERGKWRETETQKELKPKSKFGASRFDHHPSPSSLKATSTSEGKKMHSQASLLDSESSNGGGTSSLKTLKRTPSLRPLRILMNKSSFKTKKPPVEKCCAQIPEVSSVNKATCSSALKSSRISQSVEERECERGSAAVKVCQYNYCSLHGHRHSSAPPPLKRVLSKRRRPLKTQKSMRPRRQSSMRRKYPGDIMELLETSRAVIFIGKEVDSDLSVQIYAAPRMEFFGGSSEGNEDDDLAELVLGEASYSVRGFQGNLNGDRDFVTGEPEAPPLTKSTVGNSESNSTTDVVQKSNIHTRNRSSLWRLVHQHIENQLLVGNHEEKQWDEANVDSYRDTSVGNRDQDDQEIEIRKTYATKVVREAIEKILLPEVEDQSSDDRSVTSDFGSEQEILDDNLGEGKKLSISNSTGAMNEGEKMQKKKAPNSWSNLKKLILLKRFVKALEKMRKYDPLTAQHLPLEASPEAEKNHLKPRMIDRKRSSEEWMLDYALQQAVSELAPTQKRKVELLIRAFETMAPSSDEEQIQLKIEKRLDVPVHGKQDDSSRTGQTADGSDETTSSTTDKQESTLTDLCNEDDPESNREKLEVGEFTIATKRTTTDDSAKAAAENSMTSSDRGCGPIEELTEAEEQKDKDSEPDNESIQQFHPVNDTEPDNCSHEAYKTKLEKEKHVSMWHLIHQHMVEGLSVEGKRKSLRKDNEEQVGETSTLAATENSHSCPDLSAWEQSTGMECHGTECQEVELRKMFAIKLVREAIEKILLPELQDQSSDDQSVTSEITSDQEVIEKSHSEVGEQNVSTPIDPARDGSMDCDSNMVRDNVSFSQQGSSLTTTNISESENEKTASKAQSEKKTPKGWSNLKKLILLKRFVKELEKVKKFNPKKPRVLQLKPSAEAEEVSLRHQTMNERKNAEELMLDYALRKVISELAPKQKRKVALLVKAFETVAPTSGTPQIQVTFREYKETNPEGCSESEQDKCDSELMEAKEEAEDIVTSNLVIGAIQSTITEEKSNVAKDKDEQEAIHEDRVTTFCSEILKDGSESTSRNMKLDDFEPFSEQLIATEEKKKGYPETDCTAAVESKTQLDKQKHISMWHLLCQHVVSDIATKVESQLPDGEDEDEQVDSPNPKTSLSKNGSFDNEDSRGQRIGFSQRDAVKLVREAIKEILSPEVNDDSSDSQSVASDIITEQELPEANHGNVEDSSIETPIYSPKDGRQYRKTEEKEKENGLAADNIPTSDEEKTVSLEGNKSDREKPKNWSKLRKLMLLKRSMKALEKARKPNLRATQSLPVDLGKVEEKVDLRHQSMAEKKKAEQWMLDYAVQHIVTKLTPARKRRVSMLVEAFEAVVPLPEA</sequence>
<feature type="compositionally biased region" description="Low complexity" evidence="1">
    <location>
        <begin position="713"/>
        <end position="725"/>
    </location>
</feature>
<dbReference type="GO" id="GO:0005516">
    <property type="term" value="F:calmodulin binding"/>
    <property type="evidence" value="ECO:0007669"/>
    <property type="project" value="InterPro"/>
</dbReference>
<dbReference type="PANTHER" id="PTHR33923">
    <property type="entry name" value="CALMODULIN-BINDING PROTEIN-RELATED"/>
    <property type="match status" value="1"/>
</dbReference>
<dbReference type="EMBL" id="WJXA01000003">
    <property type="protein sequence ID" value="KAF7149281.1"/>
    <property type="molecule type" value="Genomic_DNA"/>
</dbReference>
<feature type="region of interest" description="Disordered" evidence="1">
    <location>
        <begin position="1270"/>
        <end position="1307"/>
    </location>
</feature>
<feature type="compositionally biased region" description="Basic and acidic residues" evidence="1">
    <location>
        <begin position="999"/>
        <end position="1013"/>
    </location>
</feature>
<evidence type="ECO:0000256" key="1">
    <source>
        <dbReference type="SAM" id="MobiDB-lite"/>
    </source>
</evidence>
<dbReference type="InterPro" id="IPR044681">
    <property type="entry name" value="PICBP-like"/>
</dbReference>
<feature type="compositionally biased region" description="Polar residues" evidence="1">
    <location>
        <begin position="196"/>
        <end position="206"/>
    </location>
</feature>
<reference evidence="3" key="1">
    <citation type="submission" date="2019-11" db="EMBL/GenBank/DDBJ databases">
        <authorList>
            <person name="Liu Y."/>
            <person name="Hou J."/>
            <person name="Li T.-Q."/>
            <person name="Guan C.-H."/>
            <person name="Wu X."/>
            <person name="Wu H.-Z."/>
            <person name="Ling F."/>
            <person name="Zhang R."/>
            <person name="Shi X.-G."/>
            <person name="Ren J.-P."/>
            <person name="Chen E.-F."/>
            <person name="Sun J.-M."/>
        </authorList>
    </citation>
    <scope>NUCLEOTIDE SEQUENCE</scope>
    <source>
        <strain evidence="3">Adult_tree_wgs_1</strain>
        <tissue evidence="3">Leaves</tissue>
    </source>
</reference>
<feature type="region of interest" description="Disordered" evidence="1">
    <location>
        <begin position="536"/>
        <end position="587"/>
    </location>
</feature>
<dbReference type="Pfam" id="PF07839">
    <property type="entry name" value="CaM_binding"/>
    <property type="match status" value="3"/>
</dbReference>
<feature type="compositionally biased region" description="Basic and acidic residues" evidence="1">
    <location>
        <begin position="851"/>
        <end position="862"/>
    </location>
</feature>
<dbReference type="Proteomes" id="UP000626092">
    <property type="component" value="Unassembled WGS sequence"/>
</dbReference>
<feature type="compositionally biased region" description="Polar residues" evidence="1">
    <location>
        <begin position="1282"/>
        <end position="1296"/>
    </location>
</feature>
<evidence type="ECO:0000313" key="3">
    <source>
        <dbReference type="EMBL" id="KAF7149281.1"/>
    </source>
</evidence>
<feature type="compositionally biased region" description="Polar residues" evidence="1">
    <location>
        <begin position="439"/>
        <end position="459"/>
    </location>
</feature>